<evidence type="ECO:0000259" key="1">
    <source>
        <dbReference type="PROSITE" id="PS50878"/>
    </source>
</evidence>
<dbReference type="PROSITE" id="PS50879">
    <property type="entry name" value="RNASE_H_1"/>
    <property type="match status" value="1"/>
</dbReference>
<dbReference type="Pfam" id="PF00075">
    <property type="entry name" value="RNase_H"/>
    <property type="match status" value="1"/>
</dbReference>
<dbReference type="GO" id="GO:0004523">
    <property type="term" value="F:RNA-DNA hybrid ribonuclease activity"/>
    <property type="evidence" value="ECO:0007669"/>
    <property type="project" value="InterPro"/>
</dbReference>
<dbReference type="Pfam" id="PF00078">
    <property type="entry name" value="RVT_1"/>
    <property type="match status" value="1"/>
</dbReference>
<dbReference type="Gene3D" id="3.60.10.10">
    <property type="entry name" value="Endonuclease/exonuclease/phosphatase"/>
    <property type="match status" value="1"/>
</dbReference>
<dbReference type="PANTHER" id="PTHR47510">
    <property type="entry name" value="REVERSE TRANSCRIPTASE DOMAIN-CONTAINING PROTEIN"/>
    <property type="match status" value="1"/>
</dbReference>
<feature type="domain" description="Reverse transcriptase" evidence="1">
    <location>
        <begin position="434"/>
        <end position="705"/>
    </location>
</feature>
<dbReference type="SUPFAM" id="SSF56672">
    <property type="entry name" value="DNA/RNA polymerases"/>
    <property type="match status" value="1"/>
</dbReference>
<reference evidence="3 4" key="1">
    <citation type="journal article" date="2014" name="Nature">
        <title>The genome of the recently domesticated crop plant sugar beet (Beta vulgaris).</title>
        <authorList>
            <person name="Dohm J.C."/>
            <person name="Minoche A.E."/>
            <person name="Holtgrawe D."/>
            <person name="Capella-Gutierrez S."/>
            <person name="Zakrzewski F."/>
            <person name="Tafer H."/>
            <person name="Rupp O."/>
            <person name="Sorensen T.R."/>
            <person name="Stracke R."/>
            <person name="Reinhardt R."/>
            <person name="Goesmann A."/>
            <person name="Kraft T."/>
            <person name="Schulz B."/>
            <person name="Stadler P.F."/>
            <person name="Schmidt T."/>
            <person name="Gabaldon T."/>
            <person name="Lehrach H."/>
            <person name="Weisshaar B."/>
            <person name="Himmelbauer H."/>
        </authorList>
    </citation>
    <scope>NUCLEOTIDE SEQUENCE [LARGE SCALE GENOMIC DNA]</scope>
    <source>
        <tissue evidence="3">Taproot</tissue>
    </source>
</reference>
<dbReference type="SUPFAM" id="SSF56219">
    <property type="entry name" value="DNase I-like"/>
    <property type="match status" value="1"/>
</dbReference>
<dbReference type="InterPro" id="IPR000477">
    <property type="entry name" value="RT_dom"/>
</dbReference>
<dbReference type="InterPro" id="IPR043502">
    <property type="entry name" value="DNA/RNA_pol_sf"/>
</dbReference>
<sequence>MDSQVIQPQILEAQSAIYWKKDLNVERVPTSFNRIHDRILTQCIAIANTILLIHPYIPPDINTQGRNAYWNDIHAFIEQWNEKHPTHTVIITGDLNTRDIRFGANHTENHKYLDQILLSMEIISDGNTPTRENNNLDVTLVKQGIGIGSITNTVLHKLNSDHDPTQTEVEIGHSPYISDAACMRQNPTLTEYTVMDYSKIKKNISDALKEFQSSEISLNDVNKILKQCTAYKTIKHKPIKFWTPQLKKAVRLQNKARKAISKARKRNEDLTAPYHEYKLTQKEFRKLFKAAKKAFNIRQIKQACQDPTGAEFYRIIKQLERRLNKRATHPTEYMNQAEDECEQIAAKFEDIFGQEDVKPSPDETTLLQSDLQNVKLRFTTESKPPFTKRELDQAIKKANLKSAKGPDGISNRLIKTAMEVDSFTELMLAAINNQIIHLGEYPKELKIARIIPLPKAKPGEFRPISLLSSLSKLIEYMIQIRIREEIERDLPRLQFGCRPGHSTAQALMRLMHYSGTAAGKRKQFGAVLYDFTKAYDRVPKHILLRKMQELEIPVYLINIVTWDQQGCTADGWTPFGPVRRAVEVTAKRYNARIHPQIIVKSHILEQLTSCIFHMSSREEALEKHKNGQLIPTNPDIALWTDGSFNPEKSKADAFISSGAASILLISDPDPHSTIFELEIHSAVEIEHVTSSYEAEIIALQTGVSTLLELYPENRHIHIFTDSLSCLQQLACLPYKYKFVNAVVKDVAEKLAELSEDNAVELHFIPSHTHLIEESDAIDELAKQAATNGELIEHDPLVSSYRLTFKELEKQKLHNYLVKNVKPSAFTNYPRRTPLIDGYSRT</sequence>
<dbReference type="InterPro" id="IPR005135">
    <property type="entry name" value="Endo/exonuclease/phosphatase"/>
</dbReference>
<dbReference type="PANTHER" id="PTHR47510:SF3">
    <property type="entry name" value="ENDO_EXONUCLEASE_PHOSPHATASE DOMAIN-CONTAINING PROTEIN"/>
    <property type="match status" value="1"/>
</dbReference>
<proteinExistence type="predicted"/>
<keyword evidence="4" id="KW-1185">Reference proteome</keyword>
<feature type="domain" description="RNase H type-1" evidence="2">
    <location>
        <begin position="632"/>
        <end position="786"/>
    </location>
</feature>
<dbReference type="Gene3D" id="3.30.420.10">
    <property type="entry name" value="Ribonuclease H-like superfamily/Ribonuclease H"/>
    <property type="match status" value="1"/>
</dbReference>
<evidence type="ECO:0000259" key="2">
    <source>
        <dbReference type="PROSITE" id="PS50879"/>
    </source>
</evidence>
<dbReference type="InterPro" id="IPR012337">
    <property type="entry name" value="RNaseH-like_sf"/>
</dbReference>
<dbReference type="Gramene" id="KMS94673">
    <property type="protein sequence ID" value="KMS94673"/>
    <property type="gene ID" value="BVRB_016390"/>
</dbReference>
<accession>A0A0J8B493</accession>
<dbReference type="EMBL" id="KQ091313">
    <property type="protein sequence ID" value="KMS94673.1"/>
    <property type="molecule type" value="Genomic_DNA"/>
</dbReference>
<dbReference type="InterPro" id="IPR036397">
    <property type="entry name" value="RNaseH_sf"/>
</dbReference>
<evidence type="ECO:0000313" key="4">
    <source>
        <dbReference type="Proteomes" id="UP000035740"/>
    </source>
</evidence>
<dbReference type="Proteomes" id="UP000035740">
    <property type="component" value="Unassembled WGS sequence"/>
</dbReference>
<evidence type="ECO:0008006" key="5">
    <source>
        <dbReference type="Google" id="ProtNLM"/>
    </source>
</evidence>
<protein>
    <recommendedName>
        <fullName evidence="5">RNase H type-1 domain-containing protein</fullName>
    </recommendedName>
</protein>
<dbReference type="PROSITE" id="PS50878">
    <property type="entry name" value="RT_POL"/>
    <property type="match status" value="1"/>
</dbReference>
<gene>
    <name evidence="3" type="ORF">BVRB_016390</name>
</gene>
<organism evidence="3 4">
    <name type="scientific">Beta vulgaris subsp. vulgaris</name>
    <name type="common">Beet</name>
    <dbReference type="NCBI Taxonomy" id="3555"/>
    <lineage>
        <taxon>Eukaryota</taxon>
        <taxon>Viridiplantae</taxon>
        <taxon>Streptophyta</taxon>
        <taxon>Embryophyta</taxon>
        <taxon>Tracheophyta</taxon>
        <taxon>Spermatophyta</taxon>
        <taxon>Magnoliopsida</taxon>
        <taxon>eudicotyledons</taxon>
        <taxon>Gunneridae</taxon>
        <taxon>Pentapetalae</taxon>
        <taxon>Caryophyllales</taxon>
        <taxon>Chenopodiaceae</taxon>
        <taxon>Betoideae</taxon>
        <taxon>Beta</taxon>
    </lineage>
</organism>
<dbReference type="GO" id="GO:0003676">
    <property type="term" value="F:nucleic acid binding"/>
    <property type="evidence" value="ECO:0007669"/>
    <property type="project" value="InterPro"/>
</dbReference>
<dbReference type="OrthoDB" id="515277at2759"/>
<dbReference type="InterPro" id="IPR036691">
    <property type="entry name" value="Endo/exonu/phosph_ase_sf"/>
</dbReference>
<evidence type="ECO:0000313" key="3">
    <source>
        <dbReference type="EMBL" id="KMS94673.1"/>
    </source>
</evidence>
<dbReference type="AlphaFoldDB" id="A0A0J8B493"/>
<feature type="non-terminal residue" evidence="3">
    <location>
        <position position="841"/>
    </location>
</feature>
<dbReference type="Pfam" id="PF14529">
    <property type="entry name" value="Exo_endo_phos_2"/>
    <property type="match status" value="1"/>
</dbReference>
<name>A0A0J8B493_BETVV</name>
<dbReference type="SUPFAM" id="SSF53098">
    <property type="entry name" value="Ribonuclease H-like"/>
    <property type="match status" value="1"/>
</dbReference>
<dbReference type="InterPro" id="IPR002156">
    <property type="entry name" value="RNaseH_domain"/>
</dbReference>